<evidence type="ECO:0000256" key="2">
    <source>
        <dbReference type="ARBA" id="ARBA00022679"/>
    </source>
</evidence>
<evidence type="ECO:0000256" key="3">
    <source>
        <dbReference type="ARBA" id="ARBA00023315"/>
    </source>
</evidence>
<dbReference type="PANTHER" id="PTHR18919">
    <property type="entry name" value="ACETYL-COA C-ACYLTRANSFERASE"/>
    <property type="match status" value="1"/>
</dbReference>
<name>A0A0D6JDJ0_9HYPH</name>
<gene>
    <name evidence="8" type="primary">phbA</name>
    <name evidence="8" type="ORF">YBN1229_v1_1522</name>
</gene>
<dbReference type="InterPro" id="IPR020616">
    <property type="entry name" value="Thiolase_N"/>
</dbReference>
<dbReference type="Pfam" id="PF00108">
    <property type="entry name" value="Thiolase_N"/>
    <property type="match status" value="1"/>
</dbReference>
<dbReference type="EC" id="2.3.1.9" evidence="8"/>
<dbReference type="NCBIfam" id="TIGR01930">
    <property type="entry name" value="AcCoA-C-Actrans"/>
    <property type="match status" value="1"/>
</dbReference>
<comment type="similarity">
    <text evidence="1 4">Belongs to the thiolase-like superfamily. Thiolase family.</text>
</comment>
<dbReference type="InterPro" id="IPR002155">
    <property type="entry name" value="Thiolase"/>
</dbReference>
<sequence>MVGSLANMPSSGHSYIISAKRTALGRVGGLHRSRRIEALVAPVVAAVLEDSGLEAAAVDEVILGNTMQGGNPARLIGLAAGLPETASAITVDRQCASGLDAIVAGCRAIETGEAEVVIAGGAESISTAPWRIAKPKSLYQTPHFIGLEAASEETGEDAQLFEASEVLSQRLNISRDQQDQWALRSHLKANAAQDKRTFVGEIVPLRGNAEEARDQSAGVDPSLDELTALPPFLPPTGTLTPGNTSAMHDGAAIVAIVSEAVWQKLGKPPALRFVASVSQGVVHGNEAGAPMEAMKKLYGRLEGFNSKDIGLVELNENSAAQAIAFSSSLGLEDDLVNPDGGAIVRGNPLAAAGAVLVVRLFTRMVRQRDDKKPNLGIAALGAIGGIGVAALFEAI</sequence>
<keyword evidence="5" id="KW-0472">Membrane</keyword>
<feature type="transmembrane region" description="Helical" evidence="5">
    <location>
        <begin position="342"/>
        <end position="362"/>
    </location>
</feature>
<dbReference type="GO" id="GO:0003985">
    <property type="term" value="F:acetyl-CoA C-acetyltransferase activity"/>
    <property type="evidence" value="ECO:0007669"/>
    <property type="project" value="UniProtKB-EC"/>
</dbReference>
<keyword evidence="5" id="KW-0812">Transmembrane</keyword>
<dbReference type="InterPro" id="IPR016039">
    <property type="entry name" value="Thiolase-like"/>
</dbReference>
<evidence type="ECO:0000259" key="6">
    <source>
        <dbReference type="Pfam" id="PF00108"/>
    </source>
</evidence>
<dbReference type="Pfam" id="PF02803">
    <property type="entry name" value="Thiolase_C"/>
    <property type="match status" value="1"/>
</dbReference>
<keyword evidence="2 4" id="KW-0808">Transferase</keyword>
<dbReference type="Gene3D" id="3.40.47.10">
    <property type="match status" value="1"/>
</dbReference>
<dbReference type="KEGG" id="fil:BN1229_v1_1520"/>
<evidence type="ECO:0000256" key="1">
    <source>
        <dbReference type="ARBA" id="ARBA00010982"/>
    </source>
</evidence>
<dbReference type="Proteomes" id="UP000033187">
    <property type="component" value="Chromosome 1"/>
</dbReference>
<dbReference type="InterPro" id="IPR020617">
    <property type="entry name" value="Thiolase_C"/>
</dbReference>
<evidence type="ECO:0000256" key="4">
    <source>
        <dbReference type="RuleBase" id="RU003557"/>
    </source>
</evidence>
<dbReference type="RefSeq" id="WP_046477608.1">
    <property type="nucleotide sequence ID" value="NZ_LN829118.1"/>
</dbReference>
<feature type="domain" description="Thiolase N-terminal" evidence="6">
    <location>
        <begin position="15"/>
        <end position="259"/>
    </location>
</feature>
<protein>
    <submittedName>
        <fullName evidence="8">Acetyl-CoA acetyltransferase with thiolase domain (Acetoacetyl-CoA thiolase)</fullName>
        <ecNumber evidence="8">2.3.1.9</ecNumber>
    </submittedName>
</protein>
<keyword evidence="3 4" id="KW-0012">Acyltransferase</keyword>
<dbReference type="KEGG" id="fiy:BN1229_v1_1522"/>
<dbReference type="SUPFAM" id="SSF53901">
    <property type="entry name" value="Thiolase-like"/>
    <property type="match status" value="2"/>
</dbReference>
<evidence type="ECO:0000256" key="5">
    <source>
        <dbReference type="SAM" id="Phobius"/>
    </source>
</evidence>
<evidence type="ECO:0000313" key="9">
    <source>
        <dbReference type="Proteomes" id="UP000033187"/>
    </source>
</evidence>
<keyword evidence="5" id="KW-1133">Transmembrane helix</keyword>
<proteinExistence type="inferred from homology"/>
<dbReference type="OrthoDB" id="7838428at2"/>
<evidence type="ECO:0000259" key="7">
    <source>
        <dbReference type="Pfam" id="PF02803"/>
    </source>
</evidence>
<organism evidence="8 9">
    <name type="scientific">Candidatus Filomicrobium marinum</name>
    <dbReference type="NCBI Taxonomy" id="1608628"/>
    <lineage>
        <taxon>Bacteria</taxon>
        <taxon>Pseudomonadati</taxon>
        <taxon>Pseudomonadota</taxon>
        <taxon>Alphaproteobacteria</taxon>
        <taxon>Hyphomicrobiales</taxon>
        <taxon>Hyphomicrobiaceae</taxon>
        <taxon>Filomicrobium</taxon>
    </lineage>
</organism>
<dbReference type="EMBL" id="LN829119">
    <property type="protein sequence ID" value="CPR18019.1"/>
    <property type="molecule type" value="Genomic_DNA"/>
</dbReference>
<dbReference type="PANTHER" id="PTHR18919:SF107">
    <property type="entry name" value="ACETYL-COA ACETYLTRANSFERASE, CYTOSOLIC"/>
    <property type="match status" value="1"/>
</dbReference>
<feature type="domain" description="Thiolase C-terminal" evidence="7">
    <location>
        <begin position="287"/>
        <end position="393"/>
    </location>
</feature>
<feature type="transmembrane region" description="Helical" evidence="5">
    <location>
        <begin position="374"/>
        <end position="392"/>
    </location>
</feature>
<accession>A0A0D6JDJ0</accession>
<reference evidence="9" key="1">
    <citation type="submission" date="2015-02" db="EMBL/GenBank/DDBJ databases">
        <authorList>
            <person name="Chooi Y.-H."/>
        </authorList>
    </citation>
    <scope>NUCLEOTIDE SEQUENCE [LARGE SCALE GENOMIC DNA]</scope>
    <source>
        <strain evidence="9">strain Y</strain>
    </source>
</reference>
<dbReference type="CDD" id="cd00751">
    <property type="entry name" value="thiolase"/>
    <property type="match status" value="1"/>
</dbReference>
<keyword evidence="9" id="KW-1185">Reference proteome</keyword>
<dbReference type="PIRSF" id="PIRSF000429">
    <property type="entry name" value="Ac-CoA_Ac_transf"/>
    <property type="match status" value="1"/>
</dbReference>
<evidence type="ECO:0000313" key="8">
    <source>
        <dbReference type="EMBL" id="CPR18019.1"/>
    </source>
</evidence>
<dbReference type="AlphaFoldDB" id="A0A0D6JDJ0"/>